<evidence type="ECO:0000256" key="7">
    <source>
        <dbReference type="SAM" id="SignalP"/>
    </source>
</evidence>
<feature type="chain" id="PRO_5043698088" description="Insulin-like growth factor-binding protein 6" evidence="7">
    <location>
        <begin position="20"/>
        <end position="286"/>
    </location>
</feature>
<name>A0AAV7S7A7_PLEWA</name>
<evidence type="ECO:0000256" key="1">
    <source>
        <dbReference type="ARBA" id="ARBA00004613"/>
    </source>
</evidence>
<dbReference type="Pfam" id="PF00086">
    <property type="entry name" value="Thyroglobulin_1"/>
    <property type="match status" value="1"/>
</dbReference>
<dbReference type="Gene3D" id="4.10.40.20">
    <property type="match status" value="1"/>
</dbReference>
<dbReference type="SUPFAM" id="SSF57610">
    <property type="entry name" value="Thyroglobulin type-1 domain"/>
    <property type="match status" value="1"/>
</dbReference>
<feature type="signal peptide" evidence="7">
    <location>
        <begin position="1"/>
        <end position="19"/>
    </location>
</feature>
<dbReference type="PROSITE" id="PS51323">
    <property type="entry name" value="IGFBP_N_2"/>
    <property type="match status" value="1"/>
</dbReference>
<feature type="domain" description="IGFBP N-terminal" evidence="9">
    <location>
        <begin position="44"/>
        <end position="127"/>
    </location>
</feature>
<organism evidence="10 11">
    <name type="scientific">Pleurodeles waltl</name>
    <name type="common">Iberian ribbed newt</name>
    <dbReference type="NCBI Taxonomy" id="8319"/>
    <lineage>
        <taxon>Eukaryota</taxon>
        <taxon>Metazoa</taxon>
        <taxon>Chordata</taxon>
        <taxon>Craniata</taxon>
        <taxon>Vertebrata</taxon>
        <taxon>Euteleostomi</taxon>
        <taxon>Amphibia</taxon>
        <taxon>Batrachia</taxon>
        <taxon>Caudata</taxon>
        <taxon>Salamandroidea</taxon>
        <taxon>Salamandridae</taxon>
        <taxon>Pleurodelinae</taxon>
        <taxon>Pleurodeles</taxon>
    </lineage>
</organism>
<evidence type="ECO:0000313" key="11">
    <source>
        <dbReference type="Proteomes" id="UP001066276"/>
    </source>
</evidence>
<feature type="disulfide bond" evidence="5">
    <location>
        <begin position="261"/>
        <end position="281"/>
    </location>
</feature>
<sequence length="286" mass="32111">MRPRCWLLVMLLLEAKVLGRGDASECLVCGDGELDPVEQQPDTPGAGHPKDPCKNPLCYRAAGTPCRRDCHSLAPEEPCDPACYRDLGEACGVYTPSCARGLRCTARDEERMPLHALLQGNGICRKHTAVKPEVGHRLKQIQPTLESTHLEAKVMNGSENKTHELPTKGDTANTPLPNEKDLFHTRPLKRENPKPDVHHPRQHSELVGPCRLHMEQILRELHLSPFFKIKDVYIPNCDTRGFYRRKQCKSSKGRGRGRCWCVDNMGYELSKATYQMGNFHCLAGAN</sequence>
<protein>
    <recommendedName>
        <fullName evidence="12">Insulin-like growth factor-binding protein 6</fullName>
    </recommendedName>
</protein>
<accession>A0AAV7S7A7</accession>
<evidence type="ECO:0000259" key="8">
    <source>
        <dbReference type="PROSITE" id="PS51162"/>
    </source>
</evidence>
<feature type="compositionally biased region" description="Basic and acidic residues" evidence="6">
    <location>
        <begin position="178"/>
        <end position="203"/>
    </location>
</feature>
<dbReference type="InterPro" id="IPR000867">
    <property type="entry name" value="IGFBP-like"/>
</dbReference>
<comment type="caution">
    <text evidence="5">Lacks conserved residue(s) required for the propagation of feature annotation.</text>
</comment>
<keyword evidence="4" id="KW-0340">Growth factor binding</keyword>
<dbReference type="FunFam" id="4.10.40.20:FF:000005">
    <property type="entry name" value="Insulin-like growth factor-binding protein 6"/>
    <property type="match status" value="1"/>
</dbReference>
<dbReference type="PANTHER" id="PTHR11551:SF13">
    <property type="entry name" value="INSULIN-LIKE GROWTH FACTOR-BINDING PROTEIN 2"/>
    <property type="match status" value="1"/>
</dbReference>
<evidence type="ECO:0000256" key="3">
    <source>
        <dbReference type="ARBA" id="ARBA00023157"/>
    </source>
</evidence>
<evidence type="ECO:0000256" key="6">
    <source>
        <dbReference type="SAM" id="MobiDB-lite"/>
    </source>
</evidence>
<keyword evidence="11" id="KW-1185">Reference proteome</keyword>
<dbReference type="Proteomes" id="UP001066276">
    <property type="component" value="Chromosome 4_2"/>
</dbReference>
<comment type="subcellular location">
    <subcellularLocation>
        <location evidence="1">Secreted</location>
    </subcellularLocation>
</comment>
<evidence type="ECO:0000256" key="4">
    <source>
        <dbReference type="ARBA" id="ARBA00023183"/>
    </source>
</evidence>
<feature type="region of interest" description="Disordered" evidence="6">
    <location>
        <begin position="157"/>
        <end position="203"/>
    </location>
</feature>
<dbReference type="PRINTS" id="PR01976">
    <property type="entry name" value="IGFBPFAMILY"/>
</dbReference>
<dbReference type="GO" id="GO:0005520">
    <property type="term" value="F:insulin-like growth factor binding"/>
    <property type="evidence" value="ECO:0007669"/>
    <property type="project" value="InterPro"/>
</dbReference>
<dbReference type="SUPFAM" id="SSF57184">
    <property type="entry name" value="Growth factor receptor domain"/>
    <property type="match status" value="1"/>
</dbReference>
<dbReference type="GO" id="GO:0005576">
    <property type="term" value="C:extracellular region"/>
    <property type="evidence" value="ECO:0007669"/>
    <property type="project" value="UniProtKB-SubCell"/>
</dbReference>
<dbReference type="AlphaFoldDB" id="A0AAV7S7A7"/>
<dbReference type="PANTHER" id="PTHR11551">
    <property type="entry name" value="INSULIN-LIKE GROWTH FACTOR BINDING PROTEIN"/>
    <property type="match status" value="1"/>
</dbReference>
<dbReference type="PROSITE" id="PS00484">
    <property type="entry name" value="THYROGLOBULIN_1_1"/>
    <property type="match status" value="1"/>
</dbReference>
<dbReference type="InterPro" id="IPR009030">
    <property type="entry name" value="Growth_fac_rcpt_cys_sf"/>
</dbReference>
<keyword evidence="7" id="KW-0732">Signal</keyword>
<dbReference type="SMART" id="SM00121">
    <property type="entry name" value="IB"/>
    <property type="match status" value="1"/>
</dbReference>
<proteinExistence type="predicted"/>
<evidence type="ECO:0000256" key="2">
    <source>
        <dbReference type="ARBA" id="ARBA00022525"/>
    </source>
</evidence>
<dbReference type="SMART" id="SM00211">
    <property type="entry name" value="TY"/>
    <property type="match status" value="1"/>
</dbReference>
<evidence type="ECO:0008006" key="12">
    <source>
        <dbReference type="Google" id="ProtNLM"/>
    </source>
</evidence>
<keyword evidence="3 5" id="KW-1015">Disulfide bond</keyword>
<dbReference type="Gene3D" id="4.10.800.10">
    <property type="entry name" value="Thyroglobulin type-1"/>
    <property type="match status" value="1"/>
</dbReference>
<dbReference type="EMBL" id="JANPWB010000008">
    <property type="protein sequence ID" value="KAJ1159998.1"/>
    <property type="molecule type" value="Genomic_DNA"/>
</dbReference>
<evidence type="ECO:0000313" key="10">
    <source>
        <dbReference type="EMBL" id="KAJ1159998.1"/>
    </source>
</evidence>
<evidence type="ECO:0000259" key="9">
    <source>
        <dbReference type="PROSITE" id="PS51323"/>
    </source>
</evidence>
<dbReference type="PROSITE" id="PS51162">
    <property type="entry name" value="THYROGLOBULIN_1_2"/>
    <property type="match status" value="1"/>
</dbReference>
<feature type="domain" description="Thyroglobulin type-1" evidence="8">
    <location>
        <begin position="207"/>
        <end position="281"/>
    </location>
</feature>
<keyword evidence="2" id="KW-0964">Secreted</keyword>
<dbReference type="InterPro" id="IPR036857">
    <property type="entry name" value="Thyroglobulin_1_sf"/>
</dbReference>
<dbReference type="InterPro" id="IPR022321">
    <property type="entry name" value="IGFBP_1-6_chordata"/>
</dbReference>
<reference evidence="10" key="1">
    <citation type="journal article" date="2022" name="bioRxiv">
        <title>Sequencing and chromosome-scale assembly of the giantPleurodeles waltlgenome.</title>
        <authorList>
            <person name="Brown T."/>
            <person name="Elewa A."/>
            <person name="Iarovenko S."/>
            <person name="Subramanian E."/>
            <person name="Araus A.J."/>
            <person name="Petzold A."/>
            <person name="Susuki M."/>
            <person name="Suzuki K.-i.T."/>
            <person name="Hayashi T."/>
            <person name="Toyoda A."/>
            <person name="Oliveira C."/>
            <person name="Osipova E."/>
            <person name="Leigh N.D."/>
            <person name="Simon A."/>
            <person name="Yun M.H."/>
        </authorList>
    </citation>
    <scope>NUCLEOTIDE SEQUENCE</scope>
    <source>
        <strain evidence="10">20211129_DDA</strain>
        <tissue evidence="10">Liver</tissue>
    </source>
</reference>
<evidence type="ECO:0000256" key="5">
    <source>
        <dbReference type="PROSITE-ProRule" id="PRU00500"/>
    </source>
</evidence>
<dbReference type="InterPro" id="IPR000716">
    <property type="entry name" value="Thyroglobulin_1"/>
</dbReference>
<gene>
    <name evidence="10" type="ORF">NDU88_000500</name>
</gene>
<comment type="caution">
    <text evidence="10">The sequence shown here is derived from an EMBL/GenBank/DDBJ whole genome shotgun (WGS) entry which is preliminary data.</text>
</comment>
<dbReference type="CDD" id="cd00191">
    <property type="entry name" value="TY"/>
    <property type="match status" value="1"/>
</dbReference>